<evidence type="ECO:0000313" key="1">
    <source>
        <dbReference type="EMBL" id="EFN80949.1"/>
    </source>
</evidence>
<dbReference type="OrthoDB" id="7449785at2759"/>
<protein>
    <submittedName>
        <fullName evidence="1">Uncharacterized protein</fullName>
    </submittedName>
</protein>
<proteinExistence type="predicted"/>
<dbReference type="KEGG" id="hst:105186428"/>
<dbReference type="Proteomes" id="UP000008237">
    <property type="component" value="Unassembled WGS sequence"/>
</dbReference>
<gene>
    <name evidence="1" type="ORF">EAI_08629</name>
</gene>
<name>E2BTN4_HARSA</name>
<accession>E2BTN4</accession>
<dbReference type="InParanoid" id="E2BTN4"/>
<dbReference type="OMA" id="CKLIEQP"/>
<dbReference type="PhylomeDB" id="E2BTN4"/>
<dbReference type="AlphaFoldDB" id="E2BTN4"/>
<evidence type="ECO:0000313" key="2">
    <source>
        <dbReference type="Proteomes" id="UP000008237"/>
    </source>
</evidence>
<sequence length="345" mass="39869">MDADLLRAILRSFNDSENVTESEDYKNISKEVVLQSNAISDALYTSLSNLLCYKVSKQAYQRYSVRLLIIDIVRRWCKTTSNFNHLRIFTSEENNLKFVTNLLDKCLTNDILTNCCSNDALISLTTAVMYLSMENPSLMHHLDRLLVRLLRLKTDDKIERLLHDVLSTDLDLKLSTKEEIYLSQRSSLIERPLLDSFTCMFSDANEENCLKKQRDAEKTLSRLLALSAASACVFQLVFSFLKELLVQLQYAPAVIDFINSILKRVDAYCEDQGKEILDLYPRRLCPCVILLKIKPEHHTAQTKEYILQTVKRIFVENKNVVLILMSQFPEWLEFLPAYITNDAQS</sequence>
<keyword evidence="2" id="KW-1185">Reference proteome</keyword>
<dbReference type="EMBL" id="GL450467">
    <property type="protein sequence ID" value="EFN80949.1"/>
    <property type="molecule type" value="Genomic_DNA"/>
</dbReference>
<reference evidence="1 2" key="1">
    <citation type="journal article" date="2010" name="Science">
        <title>Genomic comparison of the ants Camponotus floridanus and Harpegnathos saltator.</title>
        <authorList>
            <person name="Bonasio R."/>
            <person name="Zhang G."/>
            <person name="Ye C."/>
            <person name="Mutti N.S."/>
            <person name="Fang X."/>
            <person name="Qin N."/>
            <person name="Donahue G."/>
            <person name="Yang P."/>
            <person name="Li Q."/>
            <person name="Li C."/>
            <person name="Zhang P."/>
            <person name="Huang Z."/>
            <person name="Berger S.L."/>
            <person name="Reinberg D."/>
            <person name="Wang J."/>
            <person name="Liebig J."/>
        </authorList>
    </citation>
    <scope>NUCLEOTIDE SEQUENCE [LARGE SCALE GENOMIC DNA]</scope>
    <source>
        <strain evidence="1 2">R22 G/1</strain>
    </source>
</reference>
<organism evidence="2">
    <name type="scientific">Harpegnathos saltator</name>
    <name type="common">Jerdon's jumping ant</name>
    <dbReference type="NCBI Taxonomy" id="610380"/>
    <lineage>
        <taxon>Eukaryota</taxon>
        <taxon>Metazoa</taxon>
        <taxon>Ecdysozoa</taxon>
        <taxon>Arthropoda</taxon>
        <taxon>Hexapoda</taxon>
        <taxon>Insecta</taxon>
        <taxon>Pterygota</taxon>
        <taxon>Neoptera</taxon>
        <taxon>Endopterygota</taxon>
        <taxon>Hymenoptera</taxon>
        <taxon>Apocrita</taxon>
        <taxon>Aculeata</taxon>
        <taxon>Formicoidea</taxon>
        <taxon>Formicidae</taxon>
        <taxon>Ponerinae</taxon>
        <taxon>Ponerini</taxon>
        <taxon>Harpegnathos</taxon>
    </lineage>
</organism>